<dbReference type="GeneTree" id="ENSGT00940000177018"/>
<dbReference type="InterPro" id="IPR016187">
    <property type="entry name" value="CTDL_fold"/>
</dbReference>
<dbReference type="AlphaFoldDB" id="A0AAY5KWU1"/>
<name>A0AAY5KWU1_ESOLU</name>
<dbReference type="SUPFAM" id="SSF56436">
    <property type="entry name" value="C-type lectin-like"/>
    <property type="match status" value="1"/>
</dbReference>
<protein>
    <recommendedName>
        <fullName evidence="3">C-type lectin domain-containing protein</fullName>
    </recommendedName>
</protein>
<proteinExistence type="predicted"/>
<accession>A0AAY5KWU1</accession>
<sequence>ECSTDCRLLLWLAEEPGGIDMTLSCPIGWLASKRSCYSVSRRSLSWGNAHQTCMGLASGSHLVDIKTETDLVLSSHLTTHNYLLLWTALNDRQVKSTHTQLHASD</sequence>
<organism evidence="1 2">
    <name type="scientific">Esox lucius</name>
    <name type="common">Northern pike</name>
    <dbReference type="NCBI Taxonomy" id="8010"/>
    <lineage>
        <taxon>Eukaryota</taxon>
        <taxon>Metazoa</taxon>
        <taxon>Chordata</taxon>
        <taxon>Craniata</taxon>
        <taxon>Vertebrata</taxon>
        <taxon>Euteleostomi</taxon>
        <taxon>Actinopterygii</taxon>
        <taxon>Neopterygii</taxon>
        <taxon>Teleostei</taxon>
        <taxon>Protacanthopterygii</taxon>
        <taxon>Esociformes</taxon>
        <taxon>Esocidae</taxon>
        <taxon>Esox</taxon>
    </lineage>
</organism>
<reference evidence="1 2" key="1">
    <citation type="submission" date="2020-02" db="EMBL/GenBank/DDBJ databases">
        <title>Esox lucius (northern pike) genome, fEsoLuc1, primary haplotype.</title>
        <authorList>
            <person name="Myers G."/>
            <person name="Karagic N."/>
            <person name="Meyer A."/>
            <person name="Pippel M."/>
            <person name="Reichard M."/>
            <person name="Winkler S."/>
            <person name="Tracey A."/>
            <person name="Sims Y."/>
            <person name="Howe K."/>
            <person name="Rhie A."/>
            <person name="Formenti G."/>
            <person name="Durbin R."/>
            <person name="Fedrigo O."/>
            <person name="Jarvis E.D."/>
        </authorList>
    </citation>
    <scope>NUCLEOTIDE SEQUENCE [LARGE SCALE GENOMIC DNA]</scope>
</reference>
<evidence type="ECO:0008006" key="3">
    <source>
        <dbReference type="Google" id="ProtNLM"/>
    </source>
</evidence>
<dbReference type="Gene3D" id="3.10.100.10">
    <property type="entry name" value="Mannose-Binding Protein A, subunit A"/>
    <property type="match status" value="1"/>
</dbReference>
<evidence type="ECO:0000313" key="1">
    <source>
        <dbReference type="Ensembl" id="ENSELUP00000093648.1"/>
    </source>
</evidence>
<evidence type="ECO:0000313" key="2">
    <source>
        <dbReference type="Proteomes" id="UP000265140"/>
    </source>
</evidence>
<dbReference type="Proteomes" id="UP000265140">
    <property type="component" value="Chromosome 19"/>
</dbReference>
<reference evidence="1" key="2">
    <citation type="submission" date="2025-08" db="UniProtKB">
        <authorList>
            <consortium name="Ensembl"/>
        </authorList>
    </citation>
    <scope>IDENTIFICATION</scope>
</reference>
<keyword evidence="2" id="KW-1185">Reference proteome</keyword>
<reference evidence="1" key="3">
    <citation type="submission" date="2025-09" db="UniProtKB">
        <authorList>
            <consortium name="Ensembl"/>
        </authorList>
    </citation>
    <scope>IDENTIFICATION</scope>
</reference>
<dbReference type="InterPro" id="IPR016186">
    <property type="entry name" value="C-type_lectin-like/link_sf"/>
</dbReference>
<dbReference type="Ensembl" id="ENSELUT00000107325.1">
    <property type="protein sequence ID" value="ENSELUP00000093648.1"/>
    <property type="gene ID" value="ENSELUG00000044996.1"/>
</dbReference>